<reference evidence="3 4" key="1">
    <citation type="submission" date="2024-01" db="EMBL/GenBank/DDBJ databases">
        <title>The genome of the rayed Mediterranean limpet Patella caerulea (Linnaeus, 1758).</title>
        <authorList>
            <person name="Anh-Thu Weber A."/>
            <person name="Halstead-Nussloch G."/>
        </authorList>
    </citation>
    <scope>NUCLEOTIDE SEQUENCE [LARGE SCALE GENOMIC DNA]</scope>
    <source>
        <strain evidence="3">AATW-2023a</strain>
        <tissue evidence="3">Whole specimen</tissue>
    </source>
</reference>
<keyword evidence="2" id="KW-1133">Transmembrane helix</keyword>
<sequence length="662" mass="74508">MCFFISPTVVTESILSLTLNRHHPVLCGLCYSSARGTELTLSVNLLLLTIRRWKKIKTMDCGSNGFRKVELIYVGVAWSSGITLTIILMTLVLNQNLDANLLSNDCQTMRLQPGHHLSIINYLYLLILTISAIIILCANLSILKFLNKPLISPVASVRPLPFSVCPNNLRSIITDENKTKEYTCTDEELINSKCLEDSCISCQKSFSGCHKSLQSVQPPPSVLDSCISTRNVTSPVSDNGTVHSFHESFSTDSEMQAFIISNKSETDSISSFKYKNISDSLNSELLSQITPHQQEDNIKENQKNSVVRTSIIRFDYTIAEKNKFGDLDMCSSVSSLQELCSPKSEESLLKLSKIETSYSSKYGECSKLVISDSDVVHTNVSTGFNETVESETGVFTISQASLSPNKMSATQTNVKSPSPIGKLTTPNKRNKQKRKWNSMDYIKKISTQHNRIKKNSVGIGDPVFVNNMELRSSVTSHQSNLESLVSTVNKTSIVPLPHVQFKLTCSFENGPHSFKRRQAVISDEGYQHIFPHANIQESTSKDSDRLGNNSRHEHQNFNPRKSNFAYSNANINCSWNGRNMNMPVAFTRRFRMKKIVFRNLMIQLIIYFVFLLPGYLESVVPYLRAQPMIQSLAYFTDSVEFVLFAINPFLYIMKNKSLMNEL</sequence>
<keyword evidence="2" id="KW-0472">Membrane</keyword>
<accession>A0AAN8KBJ0</accession>
<dbReference type="AlphaFoldDB" id="A0AAN8KBJ0"/>
<evidence type="ECO:0000313" key="3">
    <source>
        <dbReference type="EMBL" id="KAK6192013.1"/>
    </source>
</evidence>
<evidence type="ECO:0008006" key="5">
    <source>
        <dbReference type="Google" id="ProtNLM"/>
    </source>
</evidence>
<evidence type="ECO:0000313" key="4">
    <source>
        <dbReference type="Proteomes" id="UP001347796"/>
    </source>
</evidence>
<protein>
    <recommendedName>
        <fullName evidence="5">G-protein coupled receptors family 1 profile domain-containing protein</fullName>
    </recommendedName>
</protein>
<feature type="compositionally biased region" description="Polar residues" evidence="1">
    <location>
        <begin position="406"/>
        <end position="416"/>
    </location>
</feature>
<keyword evidence="2" id="KW-0812">Transmembrane</keyword>
<feature type="compositionally biased region" description="Basic and acidic residues" evidence="1">
    <location>
        <begin position="539"/>
        <end position="555"/>
    </location>
</feature>
<comment type="caution">
    <text evidence="3">The sequence shown here is derived from an EMBL/GenBank/DDBJ whole genome shotgun (WGS) entry which is preliminary data.</text>
</comment>
<gene>
    <name evidence="3" type="ORF">SNE40_003569</name>
</gene>
<dbReference type="Proteomes" id="UP001347796">
    <property type="component" value="Unassembled WGS sequence"/>
</dbReference>
<name>A0AAN8KBJ0_PATCE</name>
<organism evidence="3 4">
    <name type="scientific">Patella caerulea</name>
    <name type="common">Rayed Mediterranean limpet</name>
    <dbReference type="NCBI Taxonomy" id="87958"/>
    <lineage>
        <taxon>Eukaryota</taxon>
        <taxon>Metazoa</taxon>
        <taxon>Spiralia</taxon>
        <taxon>Lophotrochozoa</taxon>
        <taxon>Mollusca</taxon>
        <taxon>Gastropoda</taxon>
        <taxon>Patellogastropoda</taxon>
        <taxon>Patelloidea</taxon>
        <taxon>Patellidae</taxon>
        <taxon>Patella</taxon>
    </lineage>
</organism>
<proteinExistence type="predicted"/>
<feature type="region of interest" description="Disordered" evidence="1">
    <location>
        <begin position="406"/>
        <end position="432"/>
    </location>
</feature>
<keyword evidence="4" id="KW-1185">Reference proteome</keyword>
<feature type="transmembrane region" description="Helical" evidence="2">
    <location>
        <begin position="596"/>
        <end position="616"/>
    </location>
</feature>
<evidence type="ECO:0000256" key="1">
    <source>
        <dbReference type="SAM" id="MobiDB-lite"/>
    </source>
</evidence>
<evidence type="ECO:0000256" key="2">
    <source>
        <dbReference type="SAM" id="Phobius"/>
    </source>
</evidence>
<feature type="transmembrane region" description="Helical" evidence="2">
    <location>
        <begin position="119"/>
        <end position="143"/>
    </location>
</feature>
<feature type="transmembrane region" description="Helical" evidence="2">
    <location>
        <begin position="71"/>
        <end position="93"/>
    </location>
</feature>
<feature type="region of interest" description="Disordered" evidence="1">
    <location>
        <begin position="533"/>
        <end position="563"/>
    </location>
</feature>
<dbReference type="EMBL" id="JAZGQO010000002">
    <property type="protein sequence ID" value="KAK6192013.1"/>
    <property type="molecule type" value="Genomic_DNA"/>
</dbReference>
<feature type="transmembrane region" description="Helical" evidence="2">
    <location>
        <begin position="628"/>
        <end position="652"/>
    </location>
</feature>